<keyword evidence="3" id="KW-1185">Reference proteome</keyword>
<dbReference type="Proteomes" id="UP000228535">
    <property type="component" value="Unassembled WGS sequence"/>
</dbReference>
<dbReference type="InterPro" id="IPR054253">
    <property type="entry name" value="DUF6984"/>
</dbReference>
<name>A0A2M9BRS4_9BACT</name>
<dbReference type="EMBL" id="PGFA01000001">
    <property type="protein sequence ID" value="PJJ60592.1"/>
    <property type="molecule type" value="Genomic_DNA"/>
</dbReference>
<evidence type="ECO:0000259" key="1">
    <source>
        <dbReference type="Pfam" id="PF22480"/>
    </source>
</evidence>
<reference evidence="2 3" key="1">
    <citation type="submission" date="2017-11" db="EMBL/GenBank/DDBJ databases">
        <title>Genomic Encyclopedia of Archaeal and Bacterial Type Strains, Phase II (KMG-II): From Individual Species to Whole Genera.</title>
        <authorList>
            <person name="Goeker M."/>
        </authorList>
    </citation>
    <scope>NUCLEOTIDE SEQUENCE [LARGE SCALE GENOMIC DNA]</scope>
    <source>
        <strain evidence="2 3">DSM 11115</strain>
    </source>
</reference>
<dbReference type="OrthoDB" id="1050330at2"/>
<protein>
    <recommendedName>
        <fullName evidence="1">DUF6984 domain-containing protein</fullName>
    </recommendedName>
</protein>
<evidence type="ECO:0000313" key="2">
    <source>
        <dbReference type="EMBL" id="PJJ60592.1"/>
    </source>
</evidence>
<feature type="domain" description="DUF6984" evidence="1">
    <location>
        <begin position="4"/>
        <end position="104"/>
    </location>
</feature>
<accession>A0A2M9BRS4</accession>
<sequence length="106" mass="12169">MATRLLKLPELGLLLFLLRGLPQAEHLLSLLYRIEVVELDEALTGSLRFVSPQAERRLGEKIASTRFLDEDGVPVFVSLYLDQRGELYELDCWKVDDTPLRRIPAF</sequence>
<gene>
    <name evidence="2" type="ORF">CLV45_2021</name>
</gene>
<proteinExistence type="predicted"/>
<organism evidence="2 3">
    <name type="scientific">Hymenobacter chitinivorans DSM 11115</name>
    <dbReference type="NCBI Taxonomy" id="1121954"/>
    <lineage>
        <taxon>Bacteria</taxon>
        <taxon>Pseudomonadati</taxon>
        <taxon>Bacteroidota</taxon>
        <taxon>Cytophagia</taxon>
        <taxon>Cytophagales</taxon>
        <taxon>Hymenobacteraceae</taxon>
        <taxon>Hymenobacter</taxon>
    </lineage>
</organism>
<dbReference type="RefSeq" id="WP_100336233.1">
    <property type="nucleotide sequence ID" value="NZ_PGFA01000001.1"/>
</dbReference>
<dbReference type="Pfam" id="PF22480">
    <property type="entry name" value="DUF6984"/>
    <property type="match status" value="1"/>
</dbReference>
<comment type="caution">
    <text evidence="2">The sequence shown here is derived from an EMBL/GenBank/DDBJ whole genome shotgun (WGS) entry which is preliminary data.</text>
</comment>
<evidence type="ECO:0000313" key="3">
    <source>
        <dbReference type="Proteomes" id="UP000228535"/>
    </source>
</evidence>
<dbReference type="AlphaFoldDB" id="A0A2M9BRS4"/>